<dbReference type="InterPro" id="IPR013919">
    <property type="entry name" value="Pex16"/>
</dbReference>
<protein>
    <recommendedName>
        <fullName evidence="2 3">Peroxisomal membrane protein PEX16</fullName>
    </recommendedName>
</protein>
<dbReference type="AlphaFoldDB" id="A0AA35RT36"/>
<keyword evidence="3" id="KW-0576">Peroxisome</keyword>
<evidence type="ECO:0000256" key="2">
    <source>
        <dbReference type="ARBA" id="ARBA00018577"/>
    </source>
</evidence>
<dbReference type="EMBL" id="CASHTH010001467">
    <property type="protein sequence ID" value="CAI8015842.1"/>
    <property type="molecule type" value="Genomic_DNA"/>
</dbReference>
<evidence type="ECO:0000256" key="3">
    <source>
        <dbReference type="RuleBase" id="RU365003"/>
    </source>
</evidence>
<sequence>MDSVAAQAKRLGTGVLELAKRYQELIVRDPELAGRLESGFRLASYLVPGLVGGSWAVTEASYSAANLYCLLNDYLVTRKCPSASPLHRVPRGQRVVLWLLAVLECTEVMLEVTSELAVGEPGKWAVVILLQCVKATLRGILVFYMKSGLLTTPAVPSPDRKHAKEAQSLPQLGEGQPLAWRAPRTGRVVRSIHTDPSIPFSQLQGSVTPSPLPSSSSRSLSTRQLAAEALYISRPLLHLASMFSFSQGSWKPWLLSMTLDLASLQLHGGLLRWRSKENKSEIVRRRVSLLLYLLRTPFYDRYTRDLLVRLLSYLAATIPLVRVVVNPMLGYLPSWQKTYSYCWS</sequence>
<name>A0AA35RT36_GEOBA</name>
<gene>
    <name evidence="4" type="ORF">GBAR_LOCUS9787</name>
</gene>
<keyword evidence="5" id="KW-1185">Reference proteome</keyword>
<dbReference type="PANTHER" id="PTHR13299:SF0">
    <property type="entry name" value="PEROXISOMAL MEMBRANE PROTEIN PEX16"/>
    <property type="match status" value="1"/>
</dbReference>
<comment type="caution">
    <text evidence="4">The sequence shown here is derived from an EMBL/GenBank/DDBJ whole genome shotgun (WGS) entry which is preliminary data.</text>
</comment>
<evidence type="ECO:0000256" key="1">
    <source>
        <dbReference type="ARBA" id="ARBA00009505"/>
    </source>
</evidence>
<comment type="subcellular location">
    <subcellularLocation>
        <location evidence="3">Peroxisome membrane</location>
    </subcellularLocation>
</comment>
<feature type="transmembrane region" description="Helical" evidence="3">
    <location>
        <begin position="306"/>
        <end position="325"/>
    </location>
</feature>
<evidence type="ECO:0000313" key="4">
    <source>
        <dbReference type="EMBL" id="CAI8015842.1"/>
    </source>
</evidence>
<organism evidence="4 5">
    <name type="scientific">Geodia barretti</name>
    <name type="common">Barrett's horny sponge</name>
    <dbReference type="NCBI Taxonomy" id="519541"/>
    <lineage>
        <taxon>Eukaryota</taxon>
        <taxon>Metazoa</taxon>
        <taxon>Porifera</taxon>
        <taxon>Demospongiae</taxon>
        <taxon>Heteroscleromorpha</taxon>
        <taxon>Tetractinellida</taxon>
        <taxon>Astrophorina</taxon>
        <taxon>Geodiidae</taxon>
        <taxon>Geodia</taxon>
    </lineage>
</organism>
<keyword evidence="3" id="KW-0472">Membrane</keyword>
<dbReference type="Pfam" id="PF08610">
    <property type="entry name" value="Pex16"/>
    <property type="match status" value="1"/>
</dbReference>
<proteinExistence type="inferred from homology"/>
<keyword evidence="3" id="KW-1133">Transmembrane helix</keyword>
<comment type="similarity">
    <text evidence="1 3">Belongs to the peroxin-16 family.</text>
</comment>
<dbReference type="GO" id="GO:0005778">
    <property type="term" value="C:peroxisomal membrane"/>
    <property type="evidence" value="ECO:0007669"/>
    <property type="project" value="UniProtKB-SubCell"/>
</dbReference>
<evidence type="ECO:0000313" key="5">
    <source>
        <dbReference type="Proteomes" id="UP001174909"/>
    </source>
</evidence>
<keyword evidence="3" id="KW-0962">Peroxisome biogenesis</keyword>
<reference evidence="4" key="1">
    <citation type="submission" date="2023-03" db="EMBL/GenBank/DDBJ databases">
        <authorList>
            <person name="Steffen K."/>
            <person name="Cardenas P."/>
        </authorList>
    </citation>
    <scope>NUCLEOTIDE SEQUENCE</scope>
</reference>
<dbReference type="GO" id="GO:0007031">
    <property type="term" value="P:peroxisome organization"/>
    <property type="evidence" value="ECO:0007669"/>
    <property type="project" value="UniProtKB-KW"/>
</dbReference>
<dbReference type="Proteomes" id="UP001174909">
    <property type="component" value="Unassembled WGS sequence"/>
</dbReference>
<dbReference type="PANTHER" id="PTHR13299">
    <property type="entry name" value="PEROXISOMAL MEMBRANE PROTEIN PEX16"/>
    <property type="match status" value="1"/>
</dbReference>
<accession>A0AA35RT36</accession>
<comment type="caution">
    <text evidence="3">Lacks conserved residue(s) required for the propagation of feature annotation.</text>
</comment>
<keyword evidence="3" id="KW-0812">Transmembrane</keyword>